<evidence type="ECO:0000256" key="1">
    <source>
        <dbReference type="ARBA" id="ARBA00004651"/>
    </source>
</evidence>
<keyword evidence="8" id="KW-0406">Ion transport</keyword>
<comment type="function">
    <text evidence="8">Mediates influx of magnesium ions.</text>
</comment>
<dbReference type="NCBIfam" id="TIGR00383">
    <property type="entry name" value="corA"/>
    <property type="match status" value="1"/>
</dbReference>
<dbReference type="FunFam" id="1.20.58.340:FF:000012">
    <property type="entry name" value="Magnesium transport protein CorA"/>
    <property type="match status" value="1"/>
</dbReference>
<dbReference type="eggNOG" id="COG0598">
    <property type="taxonomic scope" value="Bacteria"/>
</dbReference>
<feature type="region of interest" description="Disordered" evidence="9">
    <location>
        <begin position="38"/>
        <end position="66"/>
    </location>
</feature>
<comment type="similarity">
    <text evidence="2 8">Belongs to the CorA metal ion transporter (MIT) (TC 1.A.35) family.</text>
</comment>
<dbReference type="InterPro" id="IPR002523">
    <property type="entry name" value="MgTranspt_CorA/ZnTranspt_ZntB"/>
</dbReference>
<dbReference type="AlphaFoldDB" id="A0A0H3JZG7"/>
<name>A0A0H3JZG7_SYNP6</name>
<evidence type="ECO:0000256" key="3">
    <source>
        <dbReference type="ARBA" id="ARBA00022448"/>
    </source>
</evidence>
<evidence type="ECO:0000256" key="5">
    <source>
        <dbReference type="ARBA" id="ARBA00022692"/>
    </source>
</evidence>
<dbReference type="GO" id="GO:0015087">
    <property type="term" value="F:cobalt ion transmembrane transporter activity"/>
    <property type="evidence" value="ECO:0007669"/>
    <property type="project" value="UniProtKB-UniRule"/>
</dbReference>
<evidence type="ECO:0000256" key="8">
    <source>
        <dbReference type="RuleBase" id="RU362010"/>
    </source>
</evidence>
<keyword evidence="7 8" id="KW-0472">Membrane</keyword>
<evidence type="ECO:0000256" key="4">
    <source>
        <dbReference type="ARBA" id="ARBA00022475"/>
    </source>
</evidence>
<feature type="transmembrane region" description="Helical" evidence="8">
    <location>
        <begin position="362"/>
        <end position="380"/>
    </location>
</feature>
<dbReference type="CDD" id="cd12828">
    <property type="entry name" value="TmCorA-like_1"/>
    <property type="match status" value="1"/>
</dbReference>
<evidence type="ECO:0000313" key="11">
    <source>
        <dbReference type="Proteomes" id="UP000001175"/>
    </source>
</evidence>
<dbReference type="Proteomes" id="UP000001175">
    <property type="component" value="Chromosome"/>
</dbReference>
<comment type="subcellular location">
    <subcellularLocation>
        <location evidence="1">Cell membrane</location>
        <topology evidence="1">Multi-pass membrane protein</topology>
    </subcellularLocation>
    <subcellularLocation>
        <location evidence="8">Membrane</location>
        <topology evidence="8">Multi-pass membrane protein</topology>
    </subcellularLocation>
</comment>
<keyword evidence="3 8" id="KW-0813">Transport</keyword>
<keyword evidence="6 8" id="KW-1133">Transmembrane helix</keyword>
<comment type="caution">
    <text evidence="8">Lacks conserved residue(s) required for the propagation of feature annotation.</text>
</comment>
<dbReference type="Pfam" id="PF01544">
    <property type="entry name" value="CorA"/>
    <property type="match status" value="1"/>
</dbReference>
<evidence type="ECO:0000313" key="10">
    <source>
        <dbReference type="EMBL" id="BAD78375.1"/>
    </source>
</evidence>
<keyword evidence="4 8" id="KW-1003">Cell membrane</keyword>
<dbReference type="PANTHER" id="PTHR46494">
    <property type="entry name" value="CORA FAMILY METAL ION TRANSPORTER (EUROFUNG)"/>
    <property type="match status" value="1"/>
</dbReference>
<organism evidence="10 11">
    <name type="scientific">Synechococcus sp. (strain ATCC 27144 / PCC 6301 / SAUG 1402/1)</name>
    <name type="common">Anacystis nidulans</name>
    <dbReference type="NCBI Taxonomy" id="269084"/>
    <lineage>
        <taxon>Bacteria</taxon>
        <taxon>Bacillati</taxon>
        <taxon>Cyanobacteriota</taxon>
        <taxon>Cyanophyceae</taxon>
        <taxon>Synechococcales</taxon>
        <taxon>Synechococcaceae</taxon>
        <taxon>Synechococcus</taxon>
    </lineage>
</organism>
<dbReference type="InterPro" id="IPR045861">
    <property type="entry name" value="CorA_cytoplasmic_dom"/>
</dbReference>
<dbReference type="KEGG" id="syc:syc0185_d"/>
<reference evidence="10 11" key="1">
    <citation type="journal article" date="2007" name="Photosyn. Res.">
        <title>Complete nucleotide sequence of the freshwater unicellular cyanobacterium Synechococcus elongatus PCC 6301 chromosome: gene content and organization.</title>
        <authorList>
            <person name="Sugita C."/>
            <person name="Ogata K."/>
            <person name="Shikata M."/>
            <person name="Jikuya H."/>
            <person name="Takano J."/>
            <person name="Furumichi M."/>
            <person name="Kanehisa M."/>
            <person name="Omata T."/>
            <person name="Sugiura M."/>
            <person name="Sugita M."/>
        </authorList>
    </citation>
    <scope>NUCLEOTIDE SEQUENCE [LARGE SCALE GENOMIC DNA]</scope>
    <source>
        <strain evidence="11">ATCC 27144 / PCC 6301 / SAUG 1402/1</strain>
    </source>
</reference>
<dbReference type="GO" id="GO:0050897">
    <property type="term" value="F:cobalt ion binding"/>
    <property type="evidence" value="ECO:0007669"/>
    <property type="project" value="TreeGrafter"/>
</dbReference>
<feature type="transmembrane region" description="Helical" evidence="8">
    <location>
        <begin position="15"/>
        <end position="33"/>
    </location>
</feature>
<dbReference type="Gene3D" id="1.20.58.340">
    <property type="entry name" value="Magnesium transport protein CorA, transmembrane region"/>
    <property type="match status" value="2"/>
</dbReference>
<dbReference type="SUPFAM" id="SSF143865">
    <property type="entry name" value="CorA soluble domain-like"/>
    <property type="match status" value="1"/>
</dbReference>
<protein>
    <recommendedName>
        <fullName evidence="8">Magnesium transport protein CorA</fullName>
    </recommendedName>
</protein>
<dbReference type="Gene3D" id="3.30.460.20">
    <property type="entry name" value="CorA soluble domain-like"/>
    <property type="match status" value="1"/>
</dbReference>
<gene>
    <name evidence="8" type="primary">corA</name>
    <name evidence="10" type="ordered locus">syc0185_d</name>
</gene>
<sequence>MYGGLSVFLSWGKRHALNGSAIAPAAVPALHLVKNWQPRDRHRQNRSASRLTVMGSRRNNHRHPRKTKRQNFRHRLTSTVYQAPGTLRQPLEASPTQLRQIEYSANQIVSRPISDPLDLVSARMGETGTTWLQMQGFSDLEQLRSLGEVLELNPLTLEDLIGHPQRPKQERYPHYLEVIFYRPDLQPGDRLRLEQVGLVLGDRWLLTVEADEIGPNFSGLEQRLANRTAYPRLEADTLAYLAIDWIIDTYFPVLEVLGEELEQLEDAVVAQPTQALLSDIYELRRELMVLRRVVWPLRDVINALIRDRTPLIREEVRMDLRDCADHAYFLLDTLETYRDLANNLMEVYLSSISNRLNQVMKLLAILSTVFMPLTLIAGIYGMNFNPEASRWNMPELNWPYGYPAVLLAMVAIAIVLLWLFWQRGWFEDWSRPSFRSRQDT</sequence>
<dbReference type="GO" id="GO:0005886">
    <property type="term" value="C:plasma membrane"/>
    <property type="evidence" value="ECO:0007669"/>
    <property type="project" value="UniProtKB-SubCell"/>
</dbReference>
<feature type="transmembrane region" description="Helical" evidence="8">
    <location>
        <begin position="400"/>
        <end position="421"/>
    </location>
</feature>
<dbReference type="InterPro" id="IPR004488">
    <property type="entry name" value="Mg/Co-transport_prot_CorA"/>
</dbReference>
<dbReference type="EMBL" id="AP008231">
    <property type="protein sequence ID" value="BAD78375.1"/>
    <property type="molecule type" value="Genomic_DNA"/>
</dbReference>
<accession>A0A0H3JZG7</accession>
<keyword evidence="5 8" id="KW-0812">Transmembrane</keyword>
<evidence type="ECO:0000256" key="9">
    <source>
        <dbReference type="SAM" id="MobiDB-lite"/>
    </source>
</evidence>
<evidence type="ECO:0000256" key="2">
    <source>
        <dbReference type="ARBA" id="ARBA00009765"/>
    </source>
</evidence>
<evidence type="ECO:0000256" key="7">
    <source>
        <dbReference type="ARBA" id="ARBA00023136"/>
    </source>
</evidence>
<dbReference type="GO" id="GO:0000287">
    <property type="term" value="F:magnesium ion binding"/>
    <property type="evidence" value="ECO:0007669"/>
    <property type="project" value="TreeGrafter"/>
</dbReference>
<dbReference type="InterPro" id="IPR045863">
    <property type="entry name" value="CorA_TM1_TM2"/>
</dbReference>
<proteinExistence type="inferred from homology"/>
<dbReference type="PANTHER" id="PTHR46494:SF1">
    <property type="entry name" value="CORA FAMILY METAL ION TRANSPORTER (EUROFUNG)"/>
    <property type="match status" value="1"/>
</dbReference>
<keyword evidence="8" id="KW-0460">Magnesium</keyword>
<dbReference type="RefSeq" id="WP_011242499.1">
    <property type="nucleotide sequence ID" value="NC_006576.1"/>
</dbReference>
<dbReference type="GO" id="GO:0015095">
    <property type="term" value="F:magnesium ion transmembrane transporter activity"/>
    <property type="evidence" value="ECO:0007669"/>
    <property type="project" value="UniProtKB-UniRule"/>
</dbReference>
<dbReference type="SUPFAM" id="SSF144083">
    <property type="entry name" value="Magnesium transport protein CorA, transmembrane region"/>
    <property type="match status" value="1"/>
</dbReference>
<evidence type="ECO:0000256" key="6">
    <source>
        <dbReference type="ARBA" id="ARBA00022989"/>
    </source>
</evidence>